<dbReference type="InterPro" id="IPR000674">
    <property type="entry name" value="Ald_Oxase/Xan_DH_a/b"/>
</dbReference>
<dbReference type="EMBL" id="JACOPR010000003">
    <property type="protein sequence ID" value="MBC5730473.1"/>
    <property type="molecule type" value="Genomic_DNA"/>
</dbReference>
<dbReference type="SMART" id="SM01008">
    <property type="entry name" value="Ald_Xan_dh_C"/>
    <property type="match status" value="1"/>
</dbReference>
<feature type="domain" description="Aldehyde oxidase/xanthine dehydrogenase a/b hammerhead" evidence="1">
    <location>
        <begin position="28"/>
        <end position="132"/>
    </location>
</feature>
<organism evidence="2 3">
    <name type="scientific">Pseudoflavonifractor hominis</name>
    <dbReference type="NCBI Taxonomy" id="2763059"/>
    <lineage>
        <taxon>Bacteria</taxon>
        <taxon>Bacillati</taxon>
        <taxon>Bacillota</taxon>
        <taxon>Clostridia</taxon>
        <taxon>Eubacteriales</taxon>
        <taxon>Oscillospiraceae</taxon>
        <taxon>Pseudoflavonifractor</taxon>
    </lineage>
</organism>
<protein>
    <submittedName>
        <fullName evidence="2">Xanthine dehydrogenase family protein</fullName>
    </submittedName>
</protein>
<dbReference type="Gene3D" id="3.30.365.10">
    <property type="entry name" value="Aldehyde oxidase/xanthine dehydrogenase, molybdopterin binding domain"/>
    <property type="match status" value="4"/>
</dbReference>
<evidence type="ECO:0000313" key="2">
    <source>
        <dbReference type="EMBL" id="MBC5730473.1"/>
    </source>
</evidence>
<dbReference type="Pfam" id="PF01315">
    <property type="entry name" value="Ald_Xan_dh_C"/>
    <property type="match status" value="1"/>
</dbReference>
<evidence type="ECO:0000313" key="3">
    <source>
        <dbReference type="Proteomes" id="UP000660021"/>
    </source>
</evidence>
<reference evidence="2 3" key="1">
    <citation type="submission" date="2020-08" db="EMBL/GenBank/DDBJ databases">
        <title>Genome public.</title>
        <authorList>
            <person name="Liu C."/>
            <person name="Sun Q."/>
        </authorList>
    </citation>
    <scope>NUCLEOTIDE SEQUENCE [LARGE SCALE GENOMIC DNA]</scope>
    <source>
        <strain evidence="2 3">New-38</strain>
    </source>
</reference>
<keyword evidence="3" id="KW-1185">Reference proteome</keyword>
<dbReference type="InterPro" id="IPR036856">
    <property type="entry name" value="Ald_Oxase/Xan_DH_a/b_sf"/>
</dbReference>
<dbReference type="Pfam" id="PF20256">
    <property type="entry name" value="MoCoBD_2"/>
    <property type="match status" value="1"/>
</dbReference>
<gene>
    <name evidence="2" type="ORF">H8S34_06455</name>
</gene>
<sequence length="774" mass="84715">MPLLGELKKNYKIVNHSVPRIDGIDKVTGRAHYAADLKFVDMVYGGCLRSGRSHAKVTRIDTEKAKAIPGVLAVVTADDMPKPKSCAGNAPYMYLTKEVKYAGDVVAIVCAETKALVDEALKAIEVEYEDLPGVYTIRDAIKPGAPAVHEQYPDNVFTDSIYPIRKGDVEKGFAEADLIIEREYETQYIEHSYIEPEAVVCIQNPADGVMTVHSSSQNPFFTRRYVADILGVGMHDVRVFQETLGGSFGGKEEGVGMLAARCAYLCRLVGRPVKMTFSREESFLESAKRHPFLLRYKVGVKKDGHIVAWEGTQIDNCGAYNNQTQFMNSRASIHSCGAYTIPNVKTDTYGVFTNNIHGGAMRGYSSPQLIWGQEQLIEEIAEELGMDPLEFRRINCLKDGTTNATGTVLDHVNMQEVMDYTAEKTDYQRKHEEYKHQTSTKKRKGIGIAIGHRGCGLGAESPDASGAMAIANEDGTVLINTGLAENGQGLKTAFAQIAAEAIGVPYEAIRFYGTDTQAIADSGMTVASRGTVMGSQSTRKVGYKLNEIMRANALALGFFKDQENVKSIEQIVLEDGFFHTTEKPDVKVAFKDVCNASLWTGRQMAAYEWYMPPACIQDHHTGQGVAFPNYAYGCVVAEIEVDMETGYVDVQKVTASHDVGTAVNPALVMGQIYGGILMGQGYATTEEVEVSNGKVRNQNFENYIVPTAADMPEMDVNIFECDDPRGTFGAKSIGEPATEVVGAAIANAIYNATGKRIRENPANLERVLLGKKLR</sequence>
<dbReference type="RefSeq" id="WP_101691901.1">
    <property type="nucleotide sequence ID" value="NZ_JACOPR010000003.1"/>
</dbReference>
<dbReference type="InterPro" id="IPR016208">
    <property type="entry name" value="Ald_Oxase/xanthine_DH-like"/>
</dbReference>
<comment type="caution">
    <text evidence="2">The sequence shown here is derived from an EMBL/GenBank/DDBJ whole genome shotgun (WGS) entry which is preliminary data.</text>
</comment>
<dbReference type="Pfam" id="PF02738">
    <property type="entry name" value="MoCoBD_1"/>
    <property type="match status" value="1"/>
</dbReference>
<accession>A0ABR7HSJ7</accession>
<dbReference type="InterPro" id="IPR046867">
    <property type="entry name" value="AldOxase/xan_DH_MoCoBD2"/>
</dbReference>
<evidence type="ECO:0000259" key="1">
    <source>
        <dbReference type="SMART" id="SM01008"/>
    </source>
</evidence>
<dbReference type="InterPro" id="IPR037165">
    <property type="entry name" value="AldOxase/xan_DH_Mopterin-bd_sf"/>
</dbReference>
<proteinExistence type="predicted"/>
<dbReference type="SUPFAM" id="SSF54665">
    <property type="entry name" value="CO dehydrogenase molybdoprotein N-domain-like"/>
    <property type="match status" value="1"/>
</dbReference>
<dbReference type="InterPro" id="IPR008274">
    <property type="entry name" value="AldOxase/xan_DH_MoCoBD1"/>
</dbReference>
<dbReference type="PANTHER" id="PTHR11908:SF157">
    <property type="entry name" value="XANTHINE DEHYDROGENASE SUBUNIT D-RELATED"/>
    <property type="match status" value="1"/>
</dbReference>
<dbReference type="SUPFAM" id="SSF56003">
    <property type="entry name" value="Molybdenum cofactor-binding domain"/>
    <property type="match status" value="1"/>
</dbReference>
<dbReference type="Gene3D" id="3.90.1170.50">
    <property type="entry name" value="Aldehyde oxidase/xanthine dehydrogenase, a/b hammerhead"/>
    <property type="match status" value="1"/>
</dbReference>
<dbReference type="Proteomes" id="UP000660021">
    <property type="component" value="Unassembled WGS sequence"/>
</dbReference>
<dbReference type="PANTHER" id="PTHR11908">
    <property type="entry name" value="XANTHINE DEHYDROGENASE"/>
    <property type="match status" value="1"/>
</dbReference>
<name>A0ABR7HSJ7_9FIRM</name>